<dbReference type="EMBL" id="CCDI010000004">
    <property type="protein sequence ID" value="CDQ24729.1"/>
    <property type="molecule type" value="Genomic_DNA"/>
</dbReference>
<evidence type="ECO:0000313" key="3">
    <source>
        <dbReference type="Proteomes" id="UP000028868"/>
    </source>
</evidence>
<keyword evidence="1" id="KW-0812">Transmembrane</keyword>
<reference evidence="2 3" key="2">
    <citation type="submission" date="2014-05" db="EMBL/GenBank/DDBJ databases">
        <title>Draft genome sequence of Halobacillus karajensis HK-03.</title>
        <authorList>
            <person name="Khelaifia S."/>
            <person name="Croce O."/>
            <person name="Lagier J.C."/>
            <person name="Raoult D."/>
        </authorList>
    </citation>
    <scope>NUCLEOTIDE SEQUENCE [LARGE SCALE GENOMIC DNA]</scope>
    <source>
        <strain evidence="2 3">HD-03</strain>
    </source>
</reference>
<keyword evidence="1" id="KW-1133">Transmembrane helix</keyword>
<reference evidence="3" key="1">
    <citation type="submission" date="2014-03" db="EMBL/GenBank/DDBJ databases">
        <authorList>
            <person name="Urmite Genomes U."/>
        </authorList>
    </citation>
    <scope>NUCLEOTIDE SEQUENCE [LARGE SCALE GENOMIC DNA]</scope>
    <source>
        <strain evidence="3">HD-03</strain>
    </source>
</reference>
<keyword evidence="3" id="KW-1185">Reference proteome</keyword>
<evidence type="ECO:0000256" key="1">
    <source>
        <dbReference type="SAM" id="Phobius"/>
    </source>
</evidence>
<proteinExistence type="predicted"/>
<keyword evidence="1" id="KW-0472">Membrane</keyword>
<dbReference type="AlphaFoldDB" id="A0A024P6S2"/>
<protein>
    <submittedName>
        <fullName evidence="2">Uncharacterized protein</fullName>
    </submittedName>
</protein>
<comment type="caution">
    <text evidence="2">The sequence shown here is derived from an EMBL/GenBank/DDBJ whole genome shotgun (WGS) entry which is preliminary data.</text>
</comment>
<name>A0A024P6S2_9BACI</name>
<feature type="transmembrane region" description="Helical" evidence="1">
    <location>
        <begin position="12"/>
        <end position="31"/>
    </location>
</feature>
<organism evidence="2 3">
    <name type="scientific">Halobacillus karajensis</name>
    <dbReference type="NCBI Taxonomy" id="195088"/>
    <lineage>
        <taxon>Bacteria</taxon>
        <taxon>Bacillati</taxon>
        <taxon>Bacillota</taxon>
        <taxon>Bacilli</taxon>
        <taxon>Bacillales</taxon>
        <taxon>Bacillaceae</taxon>
        <taxon>Halobacillus</taxon>
    </lineage>
</organism>
<accession>A0A024P6S2</accession>
<dbReference type="Proteomes" id="UP000028868">
    <property type="component" value="Unassembled WGS sequence"/>
</dbReference>
<gene>
    <name evidence="2" type="ORF">BN983_03025</name>
</gene>
<evidence type="ECO:0000313" key="2">
    <source>
        <dbReference type="EMBL" id="CDQ24729.1"/>
    </source>
</evidence>
<sequence length="36" mass="4168">MASNTLIDLFKLFIDSIHLLAFLVFSMIYVYQSKKG</sequence>